<dbReference type="GO" id="GO:0005886">
    <property type="term" value="C:plasma membrane"/>
    <property type="evidence" value="ECO:0007669"/>
    <property type="project" value="UniProtKB-SubCell"/>
</dbReference>
<reference evidence="7 8" key="1">
    <citation type="submission" date="2016-10" db="EMBL/GenBank/DDBJ databases">
        <authorList>
            <person name="de Groot N.N."/>
        </authorList>
    </citation>
    <scope>NUCLEOTIDE SEQUENCE [LARGE SCALE GENOMIC DNA]</scope>
    <source>
        <strain evidence="7 8">L 420-91</strain>
    </source>
</reference>
<evidence type="ECO:0000256" key="3">
    <source>
        <dbReference type="ARBA" id="ARBA00022989"/>
    </source>
</evidence>
<dbReference type="GeneID" id="97140632"/>
<dbReference type="Proteomes" id="UP000198956">
    <property type="component" value="Unassembled WGS sequence"/>
</dbReference>
<sequence>MDAFIILAIIIALGIFSKNAAVWIASGALIVFRLLPNEQLLNWTNQYAVKIGIAILTMGVLAPIALGKITIANLLDTVKSGAGILAIIIGIGVAYLGGKGTGLLAAQPQIVTGLMVGTIIGVAFFRGVPVGPLIAAGILALFANLLK</sequence>
<dbReference type="RefSeq" id="WP_204244840.1">
    <property type="nucleotide sequence ID" value="NZ_CP080764.1"/>
</dbReference>
<dbReference type="Proteomes" id="UP000826616">
    <property type="component" value="Chromosome"/>
</dbReference>
<accession>A0A1G7WXE8</accession>
<keyword evidence="4 5" id="KW-0472">Membrane</keyword>
<dbReference type="InterPro" id="IPR007382">
    <property type="entry name" value="UPF0756_TM"/>
</dbReference>
<comment type="similarity">
    <text evidence="5">Belongs to the UPF0756 family.</text>
</comment>
<evidence type="ECO:0000313" key="6">
    <source>
        <dbReference type="EMBL" id="QYY43521.1"/>
    </source>
</evidence>
<keyword evidence="3 5" id="KW-1133">Transmembrane helix</keyword>
<dbReference type="EMBL" id="FNDE01000002">
    <property type="protein sequence ID" value="SDG76608.1"/>
    <property type="molecule type" value="Genomic_DNA"/>
</dbReference>
<dbReference type="HAMAP" id="MF_01874">
    <property type="entry name" value="UPF0756"/>
    <property type="match status" value="1"/>
</dbReference>
<evidence type="ECO:0000313" key="7">
    <source>
        <dbReference type="EMBL" id="SDG76608.1"/>
    </source>
</evidence>
<reference evidence="6 9" key="2">
    <citation type="submission" date="2021-08" db="EMBL/GenBank/DDBJ databases">
        <title>Complete genome sequence of the strain Aneurinibacillus thermoaerophilus CCM 8960.</title>
        <authorList>
            <person name="Musilova J."/>
            <person name="Kourilova X."/>
            <person name="Pernicova I."/>
            <person name="Bezdicek M."/>
            <person name="Lengerova M."/>
            <person name="Obruca S."/>
            <person name="Sedlar K."/>
        </authorList>
    </citation>
    <scope>NUCLEOTIDE SEQUENCE [LARGE SCALE GENOMIC DNA]</scope>
    <source>
        <strain evidence="6 9">CCM 8960</strain>
    </source>
</reference>
<comment type="subcellular location">
    <subcellularLocation>
        <location evidence="5">Cell membrane</location>
        <topology evidence="5">Multi-pass membrane protein</topology>
    </subcellularLocation>
</comment>
<organism evidence="7 8">
    <name type="scientific">Aneurinibacillus thermoaerophilus</name>
    <dbReference type="NCBI Taxonomy" id="143495"/>
    <lineage>
        <taxon>Bacteria</taxon>
        <taxon>Bacillati</taxon>
        <taxon>Bacillota</taxon>
        <taxon>Bacilli</taxon>
        <taxon>Bacillales</taxon>
        <taxon>Paenibacillaceae</taxon>
        <taxon>Aneurinibacillus group</taxon>
        <taxon>Aneurinibacillus</taxon>
    </lineage>
</organism>
<dbReference type="PANTHER" id="PTHR38452:SF1">
    <property type="entry name" value="UPF0756 MEMBRANE PROTEIN YEAL"/>
    <property type="match status" value="1"/>
</dbReference>
<evidence type="ECO:0000256" key="5">
    <source>
        <dbReference type="HAMAP-Rule" id="MF_01874"/>
    </source>
</evidence>
<name>A0A1G7WXE8_ANETH</name>
<feature type="transmembrane region" description="Helical" evidence="5">
    <location>
        <begin position="130"/>
        <end position="146"/>
    </location>
</feature>
<gene>
    <name evidence="6" type="ORF">K3F53_04565</name>
    <name evidence="7" type="ORF">SAMN04489735_1002199</name>
</gene>
<evidence type="ECO:0000313" key="9">
    <source>
        <dbReference type="Proteomes" id="UP000826616"/>
    </source>
</evidence>
<dbReference type="EMBL" id="CP080764">
    <property type="protein sequence ID" value="QYY43521.1"/>
    <property type="molecule type" value="Genomic_DNA"/>
</dbReference>
<keyword evidence="9" id="KW-1185">Reference proteome</keyword>
<keyword evidence="2 5" id="KW-0812">Transmembrane</keyword>
<proteinExistence type="inferred from homology"/>
<evidence type="ECO:0000256" key="4">
    <source>
        <dbReference type="ARBA" id="ARBA00023136"/>
    </source>
</evidence>
<dbReference type="AlphaFoldDB" id="A0A1G7WXE8"/>
<evidence type="ECO:0000256" key="1">
    <source>
        <dbReference type="ARBA" id="ARBA00022475"/>
    </source>
</evidence>
<evidence type="ECO:0000313" key="8">
    <source>
        <dbReference type="Proteomes" id="UP000198956"/>
    </source>
</evidence>
<dbReference type="Pfam" id="PF04284">
    <property type="entry name" value="DUF441"/>
    <property type="match status" value="1"/>
</dbReference>
<feature type="transmembrane region" description="Helical" evidence="5">
    <location>
        <begin position="6"/>
        <end position="35"/>
    </location>
</feature>
<feature type="transmembrane region" description="Helical" evidence="5">
    <location>
        <begin position="47"/>
        <end position="66"/>
    </location>
</feature>
<evidence type="ECO:0000256" key="2">
    <source>
        <dbReference type="ARBA" id="ARBA00022692"/>
    </source>
</evidence>
<dbReference type="PANTHER" id="PTHR38452">
    <property type="entry name" value="UPF0756 MEMBRANE PROTEIN YEAL"/>
    <property type="match status" value="1"/>
</dbReference>
<keyword evidence="1 5" id="KW-1003">Cell membrane</keyword>
<feature type="transmembrane region" description="Helical" evidence="5">
    <location>
        <begin position="78"/>
        <end position="96"/>
    </location>
</feature>
<protein>
    <recommendedName>
        <fullName evidence="5">UPF0756 membrane protein K3F53_04565</fullName>
    </recommendedName>
</protein>